<evidence type="ECO:0000259" key="1">
    <source>
        <dbReference type="Pfam" id="PF13443"/>
    </source>
</evidence>
<evidence type="ECO:0000313" key="3">
    <source>
        <dbReference type="Proteomes" id="UP000252586"/>
    </source>
</evidence>
<comment type="caution">
    <text evidence="2">The sequence shown here is derived from an EMBL/GenBank/DDBJ whole genome shotgun (WGS) entry which is preliminary data.</text>
</comment>
<dbReference type="EMBL" id="QNRE01000004">
    <property type="protein sequence ID" value="RBO91373.1"/>
    <property type="molecule type" value="Genomic_DNA"/>
</dbReference>
<dbReference type="Proteomes" id="UP000252586">
    <property type="component" value="Unassembled WGS sequence"/>
</dbReference>
<protein>
    <submittedName>
        <fullName evidence="2">Cro/C1-type helix-turn-helix DNA-binding protein</fullName>
    </submittedName>
</protein>
<dbReference type="GO" id="GO:0003677">
    <property type="term" value="F:DNA binding"/>
    <property type="evidence" value="ECO:0007669"/>
    <property type="project" value="UniProtKB-KW"/>
</dbReference>
<keyword evidence="3" id="KW-1185">Reference proteome</keyword>
<gene>
    <name evidence="2" type="ORF">DFR74_10475</name>
</gene>
<accession>A0A366DMP9</accession>
<dbReference type="Pfam" id="PF13443">
    <property type="entry name" value="HTH_26"/>
    <property type="match status" value="1"/>
</dbReference>
<dbReference type="AlphaFoldDB" id="A0A366DMP9"/>
<name>A0A366DMP9_9NOCA</name>
<reference evidence="2 3" key="1">
    <citation type="submission" date="2018-06" db="EMBL/GenBank/DDBJ databases">
        <title>Genomic Encyclopedia of Type Strains, Phase IV (KMG-IV): sequencing the most valuable type-strain genomes for metagenomic binning, comparative biology and taxonomic classification.</title>
        <authorList>
            <person name="Goeker M."/>
        </authorList>
    </citation>
    <scope>NUCLEOTIDE SEQUENCE [LARGE SCALE GENOMIC DNA]</scope>
    <source>
        <strain evidence="2 3">DSM 44599</strain>
    </source>
</reference>
<sequence length="127" mass="14196">MARPQNRVPPAWAAAMVRVGLVQEDGTPDRVALGREAGLNPSQIYRILENKADGRRLRESTINALARALQVTPSQVRDLLGPNVRVTMALTEDEVELITWYRGLDREARAEVNACVASRRREPNHES</sequence>
<evidence type="ECO:0000313" key="2">
    <source>
        <dbReference type="EMBL" id="RBO91373.1"/>
    </source>
</evidence>
<organism evidence="2 3">
    <name type="scientific">Nocardia puris</name>
    <dbReference type="NCBI Taxonomy" id="208602"/>
    <lineage>
        <taxon>Bacteria</taxon>
        <taxon>Bacillati</taxon>
        <taxon>Actinomycetota</taxon>
        <taxon>Actinomycetes</taxon>
        <taxon>Mycobacteriales</taxon>
        <taxon>Nocardiaceae</taxon>
        <taxon>Nocardia</taxon>
    </lineage>
</organism>
<dbReference type="InterPro" id="IPR001387">
    <property type="entry name" value="Cro/C1-type_HTH"/>
</dbReference>
<proteinExistence type="predicted"/>
<feature type="domain" description="HTH cro/C1-type" evidence="1">
    <location>
        <begin position="33"/>
        <end position="75"/>
    </location>
</feature>
<keyword evidence="2" id="KW-0238">DNA-binding</keyword>